<dbReference type="Pfam" id="PF06985">
    <property type="entry name" value="HET"/>
    <property type="match status" value="1"/>
</dbReference>
<dbReference type="PANTHER" id="PTHR24148">
    <property type="entry name" value="ANKYRIN REPEAT DOMAIN-CONTAINING PROTEIN 39 HOMOLOG-RELATED"/>
    <property type="match status" value="1"/>
</dbReference>
<proteinExistence type="predicted"/>
<sequence length="127" mass="14931">IRFVLLEPGNFDDPIRCRLFTSRPPKEDWTSIYIALSYERGDTTFKQMIVVNNRLVAVPRNLMGALRYVRQMVSRVEKDLHVMLWVADLCLNQADPSEKARHVENFRSIWSHASLEILWVPPEDDEF</sequence>
<organism evidence="2 3">
    <name type="scientific">Bombardia bombarda</name>
    <dbReference type="NCBI Taxonomy" id="252184"/>
    <lineage>
        <taxon>Eukaryota</taxon>
        <taxon>Fungi</taxon>
        <taxon>Dikarya</taxon>
        <taxon>Ascomycota</taxon>
        <taxon>Pezizomycotina</taxon>
        <taxon>Sordariomycetes</taxon>
        <taxon>Sordariomycetidae</taxon>
        <taxon>Sordariales</taxon>
        <taxon>Lasiosphaeriaceae</taxon>
        <taxon>Bombardia</taxon>
    </lineage>
</organism>
<evidence type="ECO:0000259" key="1">
    <source>
        <dbReference type="Pfam" id="PF06985"/>
    </source>
</evidence>
<keyword evidence="3" id="KW-1185">Reference proteome</keyword>
<feature type="non-terminal residue" evidence="2">
    <location>
        <position position="1"/>
    </location>
</feature>
<name>A0AA39WCD3_9PEZI</name>
<dbReference type="InterPro" id="IPR010730">
    <property type="entry name" value="HET"/>
</dbReference>
<reference evidence="2" key="1">
    <citation type="submission" date="2023-06" db="EMBL/GenBank/DDBJ databases">
        <title>Genome-scale phylogeny and comparative genomics of the fungal order Sordariales.</title>
        <authorList>
            <consortium name="Lawrence Berkeley National Laboratory"/>
            <person name="Hensen N."/>
            <person name="Bonometti L."/>
            <person name="Westerberg I."/>
            <person name="Brannstrom I.O."/>
            <person name="Guillou S."/>
            <person name="Cros-Aarteil S."/>
            <person name="Calhoun S."/>
            <person name="Haridas S."/>
            <person name="Kuo A."/>
            <person name="Mondo S."/>
            <person name="Pangilinan J."/>
            <person name="Riley R."/>
            <person name="LaButti K."/>
            <person name="Andreopoulos B."/>
            <person name="Lipzen A."/>
            <person name="Chen C."/>
            <person name="Yanf M."/>
            <person name="Daum C."/>
            <person name="Ng V."/>
            <person name="Clum A."/>
            <person name="Steindorff A."/>
            <person name="Ohm R."/>
            <person name="Martin F."/>
            <person name="Silar P."/>
            <person name="Natvig D."/>
            <person name="Lalanne C."/>
            <person name="Gautier V."/>
            <person name="Ament-velasquez S.L."/>
            <person name="Kruys A."/>
            <person name="Hutchinson M.I."/>
            <person name="Powell A.J."/>
            <person name="Barry K."/>
            <person name="Miller A.N."/>
            <person name="Grigoriev I.V."/>
            <person name="Debuchy R."/>
            <person name="Gladieux P."/>
            <person name="Thoren M.H."/>
            <person name="Johannesson H."/>
        </authorList>
    </citation>
    <scope>NUCLEOTIDE SEQUENCE</scope>
    <source>
        <strain evidence="2">SMH3391-2</strain>
    </source>
</reference>
<dbReference type="EMBL" id="JAULSR010000009">
    <property type="protein sequence ID" value="KAK0612415.1"/>
    <property type="molecule type" value="Genomic_DNA"/>
</dbReference>
<dbReference type="InterPro" id="IPR052895">
    <property type="entry name" value="HetReg/Transcr_Mod"/>
</dbReference>
<comment type="caution">
    <text evidence="2">The sequence shown here is derived from an EMBL/GenBank/DDBJ whole genome shotgun (WGS) entry which is preliminary data.</text>
</comment>
<dbReference type="AlphaFoldDB" id="A0AA39WCD3"/>
<dbReference type="PANTHER" id="PTHR24148:SF64">
    <property type="entry name" value="HETEROKARYON INCOMPATIBILITY DOMAIN-CONTAINING PROTEIN"/>
    <property type="match status" value="1"/>
</dbReference>
<feature type="non-terminal residue" evidence="2">
    <location>
        <position position="127"/>
    </location>
</feature>
<dbReference type="Proteomes" id="UP001174934">
    <property type="component" value="Unassembled WGS sequence"/>
</dbReference>
<feature type="domain" description="Heterokaryon incompatibility" evidence="1">
    <location>
        <begin position="33"/>
        <end position="125"/>
    </location>
</feature>
<gene>
    <name evidence="2" type="ORF">B0T17DRAFT_475875</name>
</gene>
<evidence type="ECO:0000313" key="2">
    <source>
        <dbReference type="EMBL" id="KAK0612415.1"/>
    </source>
</evidence>
<evidence type="ECO:0000313" key="3">
    <source>
        <dbReference type="Proteomes" id="UP001174934"/>
    </source>
</evidence>
<protein>
    <recommendedName>
        <fullName evidence="1">Heterokaryon incompatibility domain-containing protein</fullName>
    </recommendedName>
</protein>
<accession>A0AA39WCD3</accession>